<evidence type="ECO:0000259" key="7">
    <source>
        <dbReference type="SMART" id="SM00813"/>
    </source>
</evidence>
<evidence type="ECO:0000256" key="4">
    <source>
        <dbReference type="ARBA" id="ARBA00022729"/>
    </source>
</evidence>
<feature type="domain" description="Alpha-L-arabinofuranosidase C-terminal" evidence="7">
    <location>
        <begin position="435"/>
        <end position="609"/>
    </location>
</feature>
<dbReference type="PANTHER" id="PTHR31776">
    <property type="entry name" value="ALPHA-L-ARABINOFURANOSIDASE 1"/>
    <property type="match status" value="1"/>
</dbReference>
<dbReference type="GO" id="GO:0046556">
    <property type="term" value="F:alpha-L-arabinofuranosidase activity"/>
    <property type="evidence" value="ECO:0007669"/>
    <property type="project" value="UniProtKB-EC"/>
</dbReference>
<dbReference type="GO" id="GO:0046373">
    <property type="term" value="P:L-arabinose metabolic process"/>
    <property type="evidence" value="ECO:0007669"/>
    <property type="project" value="InterPro"/>
</dbReference>
<protein>
    <recommendedName>
        <fullName evidence="3">non-reducing end alpha-L-arabinofuranosidase</fullName>
        <ecNumber evidence="3">3.2.1.55</ecNumber>
    </recommendedName>
</protein>
<keyword evidence="5" id="KW-0378">Hydrolase</keyword>
<dbReference type="InterPro" id="IPR013780">
    <property type="entry name" value="Glyco_hydro_b"/>
</dbReference>
<evidence type="ECO:0000256" key="3">
    <source>
        <dbReference type="ARBA" id="ARBA00012670"/>
    </source>
</evidence>
<dbReference type="InterPro" id="IPR010720">
    <property type="entry name" value="Alpha-L-AF_C"/>
</dbReference>
<dbReference type="Gene3D" id="3.20.20.80">
    <property type="entry name" value="Glycosidases"/>
    <property type="match status" value="1"/>
</dbReference>
<dbReference type="InterPro" id="IPR051563">
    <property type="entry name" value="Glycosyl_Hydrolase_51"/>
</dbReference>
<dbReference type="SUPFAM" id="SSF51011">
    <property type="entry name" value="Glycosyl hydrolase domain"/>
    <property type="match status" value="1"/>
</dbReference>
<evidence type="ECO:0000256" key="1">
    <source>
        <dbReference type="ARBA" id="ARBA00001462"/>
    </source>
</evidence>
<name>A0A9D1MA21_9FIRM</name>
<keyword evidence="6" id="KW-0325">Glycoprotein</keyword>
<keyword evidence="4" id="KW-0732">Signal</keyword>
<proteinExistence type="inferred from homology"/>
<dbReference type="Pfam" id="PF22848">
    <property type="entry name" value="ASD1_dom"/>
    <property type="match status" value="1"/>
</dbReference>
<comment type="caution">
    <text evidence="8">The sequence shown here is derived from an EMBL/GenBank/DDBJ whole genome shotgun (WGS) entry which is preliminary data.</text>
</comment>
<dbReference type="SMART" id="SM00813">
    <property type="entry name" value="Alpha-L-AF_C"/>
    <property type="match status" value="1"/>
</dbReference>
<dbReference type="EC" id="3.2.1.55" evidence="3"/>
<dbReference type="SUPFAM" id="SSF51445">
    <property type="entry name" value="(Trans)glycosidases"/>
    <property type="match status" value="1"/>
</dbReference>
<dbReference type="Gene3D" id="2.60.40.1180">
    <property type="entry name" value="Golgi alpha-mannosidase II"/>
    <property type="match status" value="1"/>
</dbReference>
<accession>A0A9D1MA21</accession>
<evidence type="ECO:0000256" key="2">
    <source>
        <dbReference type="ARBA" id="ARBA00007186"/>
    </source>
</evidence>
<dbReference type="InterPro" id="IPR055235">
    <property type="entry name" value="ASD1_cat"/>
</dbReference>
<reference evidence="8" key="1">
    <citation type="submission" date="2020-10" db="EMBL/GenBank/DDBJ databases">
        <authorList>
            <person name="Gilroy R."/>
        </authorList>
    </citation>
    <scope>NUCLEOTIDE SEQUENCE</scope>
    <source>
        <strain evidence="8">USAMLcec3-3695</strain>
    </source>
</reference>
<comment type="catalytic activity">
    <reaction evidence="1">
        <text>Hydrolysis of terminal non-reducing alpha-L-arabinofuranoside residues in alpha-L-arabinosides.</text>
        <dbReference type="EC" id="3.2.1.55"/>
    </reaction>
</comment>
<evidence type="ECO:0000256" key="5">
    <source>
        <dbReference type="ARBA" id="ARBA00022801"/>
    </source>
</evidence>
<dbReference type="AlphaFoldDB" id="A0A9D1MA21"/>
<dbReference type="InterPro" id="IPR017853">
    <property type="entry name" value="GH"/>
</dbReference>
<evidence type="ECO:0000256" key="6">
    <source>
        <dbReference type="ARBA" id="ARBA00023180"/>
    </source>
</evidence>
<evidence type="ECO:0000313" key="8">
    <source>
        <dbReference type="EMBL" id="HIU56471.1"/>
    </source>
</evidence>
<evidence type="ECO:0000313" key="9">
    <source>
        <dbReference type="Proteomes" id="UP000824109"/>
    </source>
</evidence>
<dbReference type="Proteomes" id="UP000824109">
    <property type="component" value="Unassembled WGS sequence"/>
</dbReference>
<reference evidence="8" key="2">
    <citation type="journal article" date="2021" name="PeerJ">
        <title>Extensive microbial diversity within the chicken gut microbiome revealed by metagenomics and culture.</title>
        <authorList>
            <person name="Gilroy R."/>
            <person name="Ravi A."/>
            <person name="Getino M."/>
            <person name="Pursley I."/>
            <person name="Horton D.L."/>
            <person name="Alikhan N.F."/>
            <person name="Baker D."/>
            <person name="Gharbi K."/>
            <person name="Hall N."/>
            <person name="Watson M."/>
            <person name="Adriaenssens E.M."/>
            <person name="Foster-Nyarko E."/>
            <person name="Jarju S."/>
            <person name="Secka A."/>
            <person name="Antonio M."/>
            <person name="Oren A."/>
            <person name="Chaudhuri R.R."/>
            <person name="La Ragione R."/>
            <person name="Hildebrand F."/>
            <person name="Pallen M.J."/>
        </authorList>
    </citation>
    <scope>NUCLEOTIDE SEQUENCE</scope>
    <source>
        <strain evidence="8">USAMLcec3-3695</strain>
    </source>
</reference>
<comment type="similarity">
    <text evidence="2">Belongs to the glycosyl hydrolase 51 family.</text>
</comment>
<dbReference type="EMBL" id="DVNB01000020">
    <property type="protein sequence ID" value="HIU56471.1"/>
    <property type="molecule type" value="Genomic_DNA"/>
</dbReference>
<gene>
    <name evidence="8" type="ORF">IAA61_01495</name>
</gene>
<dbReference type="PANTHER" id="PTHR31776:SF0">
    <property type="entry name" value="ALPHA-L-ARABINOFURANOSIDASE 1"/>
    <property type="match status" value="1"/>
</dbReference>
<sequence>MRIRINEKQRLFAVSPMLYGVFFEDINYGGDGGLYGELLANRAFEYYGSDGLTDKHGMCWEPSCQTEFRTVCGEPDGAQRYSAVLRGTVRNTGFCGEGFAVRAGETFDFRMTADGSADAAVRIVGASDASLRAVLAEGHIAVNGRGEYTLSLTASVECKNAYLEICTDKEVTISFTSLFPRDTYMGRKNGMRKDIAEMIAALKPAFMRFPGGCVVEGRSFEDMYRWKDTIGPVERRRTNRNRWQMDEYYQAGGSAADYFQSYGLGFYEYFLFCEDIGAKPVPVINCGMTCQWHEGLTVELDELGRWVDDAADLVEFANGPATSEWGAKRAEMGHPEPFGLEYIGIGNEQWGREYFERYEVFERELKRRCPGIKLIVSAGWTDSGEEFELAMDWMKNNREGAYAADEHFYKSPEWFTDNISRYDSYDRSLPKVFIGEYAAHTDTDIPKRRCNWYAALSEAAFLTGAENNSDHVVMTCYAPLLAREGHWQWKPDLIWFDNDGVYGTPSYYVQQIFAWNRGDHAAAAKSDDPRIKLAASVTEDGSELILKAVNISSEDIETEIEADEVYASCEVTELRAEPEDENSMAEPHKVFPSVLPCVPGGRHRIAAYSVNIFRFKK</sequence>
<dbReference type="Pfam" id="PF06964">
    <property type="entry name" value="Alpha-L-AF_C"/>
    <property type="match status" value="1"/>
</dbReference>
<organism evidence="8 9">
    <name type="scientific">Candidatus Ornithomonoglobus merdipullorum</name>
    <dbReference type="NCBI Taxonomy" id="2840895"/>
    <lineage>
        <taxon>Bacteria</taxon>
        <taxon>Bacillati</taxon>
        <taxon>Bacillota</taxon>
        <taxon>Clostridia</taxon>
        <taxon>Candidatus Ornithomonoglobus</taxon>
    </lineage>
</organism>